<gene>
    <name evidence="2" type="ORF">EJ05DRAFT_504469</name>
</gene>
<dbReference type="AlphaFoldDB" id="A0A6A6VX77"/>
<dbReference type="Pfam" id="PF17784">
    <property type="entry name" value="Sulfotransfer_4"/>
    <property type="match status" value="1"/>
</dbReference>
<dbReference type="InterPro" id="IPR040632">
    <property type="entry name" value="Sulfotransfer_4"/>
</dbReference>
<dbReference type="Proteomes" id="UP000799437">
    <property type="component" value="Unassembled WGS sequence"/>
</dbReference>
<reference evidence="2" key="1">
    <citation type="journal article" date="2020" name="Stud. Mycol.">
        <title>101 Dothideomycetes genomes: a test case for predicting lifestyles and emergence of pathogens.</title>
        <authorList>
            <person name="Haridas S."/>
            <person name="Albert R."/>
            <person name="Binder M."/>
            <person name="Bloem J."/>
            <person name="Labutti K."/>
            <person name="Salamov A."/>
            <person name="Andreopoulos B."/>
            <person name="Baker S."/>
            <person name="Barry K."/>
            <person name="Bills G."/>
            <person name="Bluhm B."/>
            <person name="Cannon C."/>
            <person name="Castanera R."/>
            <person name="Culley D."/>
            <person name="Daum C."/>
            <person name="Ezra D."/>
            <person name="Gonzalez J."/>
            <person name="Henrissat B."/>
            <person name="Kuo A."/>
            <person name="Liang C."/>
            <person name="Lipzen A."/>
            <person name="Lutzoni F."/>
            <person name="Magnuson J."/>
            <person name="Mondo S."/>
            <person name="Nolan M."/>
            <person name="Ohm R."/>
            <person name="Pangilinan J."/>
            <person name="Park H.-J."/>
            <person name="Ramirez L."/>
            <person name="Alfaro M."/>
            <person name="Sun H."/>
            <person name="Tritt A."/>
            <person name="Yoshinaga Y."/>
            <person name="Zwiers L.-H."/>
            <person name="Turgeon B."/>
            <person name="Goodwin S."/>
            <person name="Spatafora J."/>
            <person name="Crous P."/>
            <person name="Grigoriev I."/>
        </authorList>
    </citation>
    <scope>NUCLEOTIDE SEQUENCE</scope>
    <source>
        <strain evidence="2">CBS 121739</strain>
    </source>
</reference>
<dbReference type="PANTHER" id="PTHR36978:SF4">
    <property type="entry name" value="P-LOOP CONTAINING NUCLEOSIDE TRIPHOSPHATE HYDROLASE PROTEIN"/>
    <property type="match status" value="1"/>
</dbReference>
<name>A0A6A6VX77_9PEZI</name>
<keyword evidence="1" id="KW-1133">Transmembrane helix</keyword>
<keyword evidence="1" id="KW-0472">Membrane</keyword>
<evidence type="ECO:0000256" key="1">
    <source>
        <dbReference type="SAM" id="Phobius"/>
    </source>
</evidence>
<keyword evidence="1" id="KW-0812">Transmembrane</keyword>
<protein>
    <recommendedName>
        <fullName evidence="4">NAD dependent epimerase/dehydratase</fullName>
    </recommendedName>
</protein>
<dbReference type="Gene3D" id="3.40.50.300">
    <property type="entry name" value="P-loop containing nucleotide triphosphate hydrolases"/>
    <property type="match status" value="1"/>
</dbReference>
<evidence type="ECO:0000313" key="2">
    <source>
        <dbReference type="EMBL" id="KAF2753867.1"/>
    </source>
</evidence>
<organism evidence="2 3">
    <name type="scientific">Pseudovirgaria hyperparasitica</name>
    <dbReference type="NCBI Taxonomy" id="470096"/>
    <lineage>
        <taxon>Eukaryota</taxon>
        <taxon>Fungi</taxon>
        <taxon>Dikarya</taxon>
        <taxon>Ascomycota</taxon>
        <taxon>Pezizomycotina</taxon>
        <taxon>Dothideomycetes</taxon>
        <taxon>Dothideomycetes incertae sedis</taxon>
        <taxon>Acrospermales</taxon>
        <taxon>Acrospermaceae</taxon>
        <taxon>Pseudovirgaria</taxon>
    </lineage>
</organism>
<proteinExistence type="predicted"/>
<dbReference type="GeneID" id="54488626"/>
<dbReference type="PANTHER" id="PTHR36978">
    <property type="entry name" value="P-LOOP CONTAINING NUCLEOTIDE TRIPHOSPHATE HYDROLASE"/>
    <property type="match status" value="1"/>
</dbReference>
<evidence type="ECO:0000313" key="3">
    <source>
        <dbReference type="Proteomes" id="UP000799437"/>
    </source>
</evidence>
<feature type="transmembrane region" description="Helical" evidence="1">
    <location>
        <begin position="267"/>
        <end position="287"/>
    </location>
</feature>
<dbReference type="RefSeq" id="XP_033596318.1">
    <property type="nucleotide sequence ID" value="XM_033747572.1"/>
</dbReference>
<sequence>MASIILKAIAPSRGENRRECTRQVPLQVLGFGASRTGTSSLREALEILGYKDTYHMRNIMRDQNTSEAAMWCEALAAKYEATGKPYTRADWDQLLGHCMATTDTPTIFFMPELAAAYPDAKIILTTRDSPEQWYASVQNTLVPLTRMMLPGTSLWARIYQFFLPDLPTQTLNEKIALHGDMRKFLDFNPERGAASYREHKEAVYDIVKDTPERFLEMNVKEGWEPLCKFLGKPLPLNEKGEKIPFPRVNDTKEFQNVMKSFGRARNILVGLNMLLATGSVATVLWLYSKFKHV</sequence>
<dbReference type="OrthoDB" id="408152at2759"/>
<dbReference type="SUPFAM" id="SSF52540">
    <property type="entry name" value="P-loop containing nucleoside triphosphate hydrolases"/>
    <property type="match status" value="1"/>
</dbReference>
<dbReference type="EMBL" id="ML996582">
    <property type="protein sequence ID" value="KAF2753867.1"/>
    <property type="molecule type" value="Genomic_DNA"/>
</dbReference>
<evidence type="ECO:0008006" key="4">
    <source>
        <dbReference type="Google" id="ProtNLM"/>
    </source>
</evidence>
<dbReference type="InterPro" id="IPR027417">
    <property type="entry name" value="P-loop_NTPase"/>
</dbReference>
<accession>A0A6A6VX77</accession>
<keyword evidence="3" id="KW-1185">Reference proteome</keyword>